<comment type="similarity">
    <text evidence="1 6">Belongs to the type-B carboxylesterase/lipase family.</text>
</comment>
<dbReference type="GO" id="GO:0052689">
    <property type="term" value="F:carboxylic ester hydrolase activity"/>
    <property type="evidence" value="ECO:0007669"/>
    <property type="project" value="UniProtKB-KW"/>
</dbReference>
<evidence type="ECO:0000313" key="8">
    <source>
        <dbReference type="EMBL" id="AKP92857.1"/>
    </source>
</evidence>
<dbReference type="PANTHER" id="PTHR43142:SF1">
    <property type="entry name" value="CARBOXYLIC ESTER HYDROLASE"/>
    <property type="match status" value="1"/>
</dbReference>
<evidence type="ECO:0000259" key="7">
    <source>
        <dbReference type="Pfam" id="PF00135"/>
    </source>
</evidence>
<evidence type="ECO:0000256" key="5">
    <source>
        <dbReference type="ARBA" id="ARBA00023180"/>
    </source>
</evidence>
<keyword evidence="3 6" id="KW-0378">Hydrolase</keyword>
<feature type="domain" description="Carboxylesterase type B" evidence="7">
    <location>
        <begin position="3"/>
        <end position="506"/>
    </location>
</feature>
<evidence type="ECO:0000256" key="6">
    <source>
        <dbReference type="RuleBase" id="RU361235"/>
    </source>
</evidence>
<reference evidence="8" key="1">
    <citation type="submission" date="2015-01" db="EMBL/GenBank/DDBJ databases">
        <title>Identification and tissue distribution of five antennal esterases from the codling moth Cydia pomonella.</title>
        <authorList>
            <person name="Huang X."/>
            <person name="Feng J."/>
        </authorList>
    </citation>
    <scope>NUCLEOTIDE SEQUENCE</scope>
</reference>
<protein>
    <recommendedName>
        <fullName evidence="6">Carboxylic ester hydrolase</fullName>
        <ecNumber evidence="6">3.1.1.-</ecNumber>
    </recommendedName>
</protein>
<evidence type="ECO:0000256" key="3">
    <source>
        <dbReference type="ARBA" id="ARBA00022801"/>
    </source>
</evidence>
<evidence type="ECO:0000256" key="4">
    <source>
        <dbReference type="ARBA" id="ARBA00023157"/>
    </source>
</evidence>
<sequence>MASLVVDINEGKIRGYEKKINNKIYYGFKGIPYAKPPIGELRFRVPAPPEQWEGVRDGTTDCNICIQFDKMSKTVVGSEDCLFLNVFTPSLPEAGGPRALPVMVFIHGGGFMFGNGTDPSHLGPDWLVEQDVVMVSFNYRLGILGFLNLDRPDAPGNMGLRDQVQALKWVQKNISKFGGDHNNVTIFGVSAGGSSVEYLLLSPMAKGLFHKAIMQSGSTLLNWAINKNMRDIIKNLPQMKDNNNTNDDQLIQILKALPGKDLIMASMTALEATERKGGLYFGFVPSVEKPSGWEPFLDKSPLDLLSRGEFTRVPVISGFCSRENILLRFYAPHLLEKLKQDKIFLDHLPFEIDNGFKNEVEDTLRKIYLEAENRYGEDDEYAIDFFSDVDFIAGIYISAMLISRSNPSVYVYEFSYSGKLNYIKVKLGITSPGACHGDDSGYIQPSAVVPTNDISDTDKTVRDRMVMLFTNFAKHGHPTPAVDSIITTKWEPVGPSGRSLLIDDQLAMRPFPYTVRAAFFEQLYNGQYAPKCHC</sequence>
<proteinExistence type="evidence at transcript level"/>
<evidence type="ECO:0000256" key="2">
    <source>
        <dbReference type="ARBA" id="ARBA00022487"/>
    </source>
</evidence>
<keyword evidence="2" id="KW-0719">Serine esterase</keyword>
<dbReference type="PROSITE" id="PS00941">
    <property type="entry name" value="CARBOXYLESTERASE_B_2"/>
    <property type="match status" value="1"/>
</dbReference>
<dbReference type="AlphaFoldDB" id="A0A0H4SHE4"/>
<dbReference type="ESTHER" id="cydpo-a0a0h4she4">
    <property type="family name" value="Carb_B_Arthropoda"/>
</dbReference>
<dbReference type="InterPro" id="IPR029058">
    <property type="entry name" value="AB_hydrolase_fold"/>
</dbReference>
<dbReference type="InterPro" id="IPR019826">
    <property type="entry name" value="Carboxylesterase_B_AS"/>
</dbReference>
<dbReference type="SUPFAM" id="SSF53474">
    <property type="entry name" value="alpha/beta-Hydrolases"/>
    <property type="match status" value="1"/>
</dbReference>
<dbReference type="InterPro" id="IPR019819">
    <property type="entry name" value="Carboxylesterase_B_CS"/>
</dbReference>
<dbReference type="EC" id="3.1.1.-" evidence="6"/>
<dbReference type="InterPro" id="IPR002018">
    <property type="entry name" value="CarbesteraseB"/>
</dbReference>
<keyword evidence="4" id="KW-1015">Disulfide bond</keyword>
<dbReference type="Pfam" id="PF00135">
    <property type="entry name" value="COesterase"/>
    <property type="match status" value="1"/>
</dbReference>
<dbReference type="Gene3D" id="3.40.50.1820">
    <property type="entry name" value="alpha/beta hydrolase"/>
    <property type="match status" value="1"/>
</dbReference>
<organism evidence="8">
    <name type="scientific">Cydia pomonella</name>
    <name type="common">Codling moth</name>
    <dbReference type="NCBI Taxonomy" id="82600"/>
    <lineage>
        <taxon>Eukaryota</taxon>
        <taxon>Metazoa</taxon>
        <taxon>Ecdysozoa</taxon>
        <taxon>Arthropoda</taxon>
        <taxon>Hexapoda</taxon>
        <taxon>Insecta</taxon>
        <taxon>Pterygota</taxon>
        <taxon>Neoptera</taxon>
        <taxon>Endopterygota</taxon>
        <taxon>Lepidoptera</taxon>
        <taxon>Glossata</taxon>
        <taxon>Ditrysia</taxon>
        <taxon>Tortricoidea</taxon>
        <taxon>Tortricidae</taxon>
        <taxon>Olethreutinae</taxon>
        <taxon>Grapholitini</taxon>
        <taxon>Cydia</taxon>
    </lineage>
</organism>
<dbReference type="EMBL" id="KP677289">
    <property type="protein sequence ID" value="AKP92857.1"/>
    <property type="molecule type" value="mRNA"/>
</dbReference>
<evidence type="ECO:0000256" key="1">
    <source>
        <dbReference type="ARBA" id="ARBA00005964"/>
    </source>
</evidence>
<keyword evidence="5" id="KW-0325">Glycoprotein</keyword>
<dbReference type="PANTHER" id="PTHR43142">
    <property type="entry name" value="CARBOXYLIC ESTER HYDROLASE"/>
    <property type="match status" value="1"/>
</dbReference>
<accession>A0A0H4SHE4</accession>
<name>A0A0H4SHE4_CYDPO</name>
<dbReference type="PROSITE" id="PS00122">
    <property type="entry name" value="CARBOXYLESTERASE_B_1"/>
    <property type="match status" value="1"/>
</dbReference>